<dbReference type="EMBL" id="BSFE01000006">
    <property type="protein sequence ID" value="GLK52870.1"/>
    <property type="molecule type" value="Genomic_DNA"/>
</dbReference>
<proteinExistence type="inferred from homology"/>
<organism evidence="7 8">
    <name type="scientific">Maricaulis virginensis</name>
    <dbReference type="NCBI Taxonomy" id="144022"/>
    <lineage>
        <taxon>Bacteria</taxon>
        <taxon>Pseudomonadati</taxon>
        <taxon>Pseudomonadota</taxon>
        <taxon>Alphaproteobacteria</taxon>
        <taxon>Maricaulales</taxon>
        <taxon>Maricaulaceae</taxon>
        <taxon>Maricaulis</taxon>
    </lineage>
</organism>
<keyword evidence="8" id="KW-1185">Reference proteome</keyword>
<accession>A0A9W6MNQ3</accession>
<evidence type="ECO:0000313" key="8">
    <source>
        <dbReference type="Proteomes" id="UP001143486"/>
    </source>
</evidence>
<evidence type="ECO:0000256" key="1">
    <source>
        <dbReference type="ARBA" id="ARBA00006295"/>
    </source>
</evidence>
<dbReference type="SMART" id="SM00470">
    <property type="entry name" value="ParB"/>
    <property type="match status" value="1"/>
</dbReference>
<dbReference type="InterPro" id="IPR004437">
    <property type="entry name" value="ParB/RepB/Spo0J"/>
</dbReference>
<comment type="function">
    <text evidence="4">Involved in chromosome partition. Localize to both poles of the predivisional cell following completion of DNA replication. Binds to the DNA origin of replication.</text>
</comment>
<feature type="compositionally biased region" description="Low complexity" evidence="5">
    <location>
        <begin position="28"/>
        <end position="39"/>
    </location>
</feature>
<evidence type="ECO:0000256" key="5">
    <source>
        <dbReference type="SAM" id="MobiDB-lite"/>
    </source>
</evidence>
<dbReference type="Gene3D" id="3.90.1530.30">
    <property type="match status" value="1"/>
</dbReference>
<dbReference type="InterPro" id="IPR036086">
    <property type="entry name" value="ParB/Sulfiredoxin_sf"/>
</dbReference>
<name>A0A9W6MNQ3_9PROT</name>
<feature type="region of interest" description="Disordered" evidence="5">
    <location>
        <begin position="234"/>
        <end position="262"/>
    </location>
</feature>
<dbReference type="PANTHER" id="PTHR33375:SF1">
    <property type="entry name" value="CHROMOSOME-PARTITIONING PROTEIN PARB-RELATED"/>
    <property type="match status" value="1"/>
</dbReference>
<feature type="domain" description="ParB-like N-terminal" evidence="6">
    <location>
        <begin position="46"/>
        <end position="138"/>
    </location>
</feature>
<evidence type="ECO:0000259" key="6">
    <source>
        <dbReference type="SMART" id="SM00470"/>
    </source>
</evidence>
<evidence type="ECO:0000256" key="3">
    <source>
        <dbReference type="ARBA" id="ARBA00023125"/>
    </source>
</evidence>
<feature type="region of interest" description="Disordered" evidence="5">
    <location>
        <begin position="20"/>
        <end position="62"/>
    </location>
</feature>
<evidence type="ECO:0000256" key="2">
    <source>
        <dbReference type="ARBA" id="ARBA00022829"/>
    </source>
</evidence>
<dbReference type="InterPro" id="IPR041468">
    <property type="entry name" value="HTH_ParB/Spo0J"/>
</dbReference>
<protein>
    <submittedName>
        <fullName evidence="7">Chromosome-partitioning protein ParB</fullName>
    </submittedName>
</protein>
<keyword evidence="3" id="KW-0238">DNA-binding</keyword>
<keyword evidence="2" id="KW-0159">Chromosome partition</keyword>
<dbReference type="Pfam" id="PF23552">
    <property type="entry name" value="ParB_C"/>
    <property type="match status" value="1"/>
</dbReference>
<dbReference type="InterPro" id="IPR057240">
    <property type="entry name" value="ParB_dimer_C"/>
</dbReference>
<dbReference type="AlphaFoldDB" id="A0A9W6MNQ3"/>
<dbReference type="FunFam" id="3.90.1530.30:FF:000001">
    <property type="entry name" value="Chromosome partitioning protein ParB"/>
    <property type="match status" value="1"/>
</dbReference>
<gene>
    <name evidence="7" type="primary">parB</name>
    <name evidence="7" type="ORF">GCM10017621_23780</name>
</gene>
<dbReference type="RefSeq" id="WP_271187229.1">
    <property type="nucleotide sequence ID" value="NZ_BSFE01000006.1"/>
</dbReference>
<dbReference type="GO" id="GO:0003677">
    <property type="term" value="F:DNA binding"/>
    <property type="evidence" value="ECO:0007669"/>
    <property type="project" value="UniProtKB-KW"/>
</dbReference>
<sequence length="309" mass="33732">MTSTDKNRRLGRGLSALLGEVETEDYAAPDSGDAPASAPRSRDGVRTLPIELIRPNPDQPRKTITESELEALSESIAEKGVVQPILVRPVKGEDEAYEIVAGERRWRAAQKARLHDIPALVRELTDRETLEIGIVENVQRSDLNPVEEAHAYRQLIDRFGHTQDDVARAVSKSRSHVANMMRLLALPEAVLTSLASGEISTGHARAIATAPDPEALLRIIVEKGLSVRETERLARDAQSGKAADSKPGKTPKPGDKDADTRALESDVTARLGLSVDIRHGSKGGEIRVQYKTLEQLDDVCRRLSGNRTA</sequence>
<reference evidence="7" key="1">
    <citation type="journal article" date="2014" name="Int. J. Syst. Evol. Microbiol.">
        <title>Complete genome sequence of Corynebacterium casei LMG S-19264T (=DSM 44701T), isolated from a smear-ripened cheese.</title>
        <authorList>
            <consortium name="US DOE Joint Genome Institute (JGI-PGF)"/>
            <person name="Walter F."/>
            <person name="Albersmeier A."/>
            <person name="Kalinowski J."/>
            <person name="Ruckert C."/>
        </authorList>
    </citation>
    <scope>NUCLEOTIDE SEQUENCE</scope>
    <source>
        <strain evidence="7">VKM B-1513</strain>
    </source>
</reference>
<dbReference type="GO" id="GO:0007059">
    <property type="term" value="P:chromosome segregation"/>
    <property type="evidence" value="ECO:0007669"/>
    <property type="project" value="UniProtKB-KW"/>
</dbReference>
<evidence type="ECO:0000256" key="4">
    <source>
        <dbReference type="ARBA" id="ARBA00025472"/>
    </source>
</evidence>
<dbReference type="InterPro" id="IPR003115">
    <property type="entry name" value="ParB_N"/>
</dbReference>
<comment type="similarity">
    <text evidence="1">Belongs to the ParB family.</text>
</comment>
<dbReference type="NCBIfam" id="TIGR00180">
    <property type="entry name" value="parB_part"/>
    <property type="match status" value="1"/>
</dbReference>
<feature type="compositionally biased region" description="Basic and acidic residues" evidence="5">
    <location>
        <begin position="243"/>
        <end position="262"/>
    </location>
</feature>
<dbReference type="Pfam" id="PF02195">
    <property type="entry name" value="ParB_N"/>
    <property type="match status" value="1"/>
</dbReference>
<dbReference type="GO" id="GO:0045881">
    <property type="term" value="P:positive regulation of sporulation resulting in formation of a cellular spore"/>
    <property type="evidence" value="ECO:0007669"/>
    <property type="project" value="TreeGrafter"/>
</dbReference>
<dbReference type="GO" id="GO:0005694">
    <property type="term" value="C:chromosome"/>
    <property type="evidence" value="ECO:0007669"/>
    <property type="project" value="TreeGrafter"/>
</dbReference>
<dbReference type="Pfam" id="PF17762">
    <property type="entry name" value="HTH_ParB"/>
    <property type="match status" value="1"/>
</dbReference>
<dbReference type="SUPFAM" id="SSF110849">
    <property type="entry name" value="ParB/Sulfiredoxin"/>
    <property type="match status" value="1"/>
</dbReference>
<dbReference type="Proteomes" id="UP001143486">
    <property type="component" value="Unassembled WGS sequence"/>
</dbReference>
<evidence type="ECO:0000313" key="7">
    <source>
        <dbReference type="EMBL" id="GLK52870.1"/>
    </source>
</evidence>
<dbReference type="Gene3D" id="1.10.10.2830">
    <property type="match status" value="1"/>
</dbReference>
<dbReference type="FunFam" id="1.10.10.2830:FF:000001">
    <property type="entry name" value="Chromosome partitioning protein ParB"/>
    <property type="match status" value="1"/>
</dbReference>
<dbReference type="CDD" id="cd16393">
    <property type="entry name" value="SPO0J_N"/>
    <property type="match status" value="1"/>
</dbReference>
<reference evidence="7" key="2">
    <citation type="submission" date="2023-01" db="EMBL/GenBank/DDBJ databases">
        <authorList>
            <person name="Sun Q."/>
            <person name="Evtushenko L."/>
        </authorList>
    </citation>
    <scope>NUCLEOTIDE SEQUENCE</scope>
    <source>
        <strain evidence="7">VKM B-1513</strain>
    </source>
</reference>
<dbReference type="PANTHER" id="PTHR33375">
    <property type="entry name" value="CHROMOSOME-PARTITIONING PROTEIN PARB-RELATED"/>
    <property type="match status" value="1"/>
</dbReference>
<dbReference type="InterPro" id="IPR050336">
    <property type="entry name" value="Chromosome_partition/occlusion"/>
</dbReference>
<comment type="caution">
    <text evidence="7">The sequence shown here is derived from an EMBL/GenBank/DDBJ whole genome shotgun (WGS) entry which is preliminary data.</text>
</comment>